<dbReference type="InterPro" id="IPR003959">
    <property type="entry name" value="ATPase_AAA_core"/>
</dbReference>
<dbReference type="InterPro" id="IPR003593">
    <property type="entry name" value="AAA+_ATPase"/>
</dbReference>
<dbReference type="STRING" id="1555241.A0A4P9XAI1"/>
<evidence type="ECO:0000256" key="5">
    <source>
        <dbReference type="RuleBase" id="RU003651"/>
    </source>
</evidence>
<dbReference type="GO" id="GO:0006334">
    <property type="term" value="P:nucleosome assembly"/>
    <property type="evidence" value="ECO:0007669"/>
    <property type="project" value="TreeGrafter"/>
</dbReference>
<evidence type="ECO:0000313" key="8">
    <source>
        <dbReference type="EMBL" id="RKP02383.1"/>
    </source>
</evidence>
<keyword evidence="2 5" id="KW-0547">Nucleotide-binding</keyword>
<proteinExistence type="inferred from homology"/>
<dbReference type="EMBL" id="ML014144">
    <property type="protein sequence ID" value="RKP02383.1"/>
    <property type="molecule type" value="Genomic_DNA"/>
</dbReference>
<reference evidence="9 10" key="1">
    <citation type="journal article" date="2018" name="Nat. Microbiol.">
        <title>Leveraging single-cell genomics to expand the fungal tree of life.</title>
        <authorList>
            <person name="Ahrendt S.R."/>
            <person name="Quandt C.A."/>
            <person name="Ciobanu D."/>
            <person name="Clum A."/>
            <person name="Salamov A."/>
            <person name="Andreopoulos B."/>
            <person name="Cheng J.F."/>
            <person name="Woyke T."/>
            <person name="Pelin A."/>
            <person name="Henrissat B."/>
            <person name="Reynolds N.K."/>
            <person name="Benny G.L."/>
            <person name="Smith M.E."/>
            <person name="James T.Y."/>
            <person name="Grigoriev I.V."/>
        </authorList>
    </citation>
    <scope>NUCLEOTIDE SEQUENCE [LARGE SCALE GENOMIC DNA]</scope>
    <source>
        <strain evidence="9 10">ATCC 52028</strain>
    </source>
</reference>
<dbReference type="SUPFAM" id="SSF52540">
    <property type="entry name" value="P-loop containing nucleoside triphosphate hydrolases"/>
    <property type="match status" value="1"/>
</dbReference>
<keyword evidence="3 5" id="KW-0067">ATP-binding</keyword>
<dbReference type="GO" id="GO:0005634">
    <property type="term" value="C:nucleus"/>
    <property type="evidence" value="ECO:0007669"/>
    <property type="project" value="TreeGrafter"/>
</dbReference>
<evidence type="ECO:0000256" key="1">
    <source>
        <dbReference type="ARBA" id="ARBA00006914"/>
    </source>
</evidence>
<dbReference type="PANTHER" id="PTHR23069:SF0">
    <property type="entry name" value="TAT-BINDING HOMOLOG 7"/>
    <property type="match status" value="1"/>
</dbReference>
<dbReference type="GO" id="GO:0045815">
    <property type="term" value="P:transcription initiation-coupled chromatin remodeling"/>
    <property type="evidence" value="ECO:0007669"/>
    <property type="project" value="TreeGrafter"/>
</dbReference>
<dbReference type="InterPro" id="IPR003960">
    <property type="entry name" value="ATPase_AAA_CS"/>
</dbReference>
<dbReference type="Proteomes" id="UP000268535">
    <property type="component" value="Unassembled WGS sequence"/>
</dbReference>
<feature type="non-terminal residue" evidence="8">
    <location>
        <position position="227"/>
    </location>
</feature>
<reference evidence="8" key="2">
    <citation type="submission" date="2018-04" db="EMBL/GenBank/DDBJ databases">
        <title>Leveraging single-cell genomics to expand the Fungal Tree of Life.</title>
        <authorList>
            <consortium name="DOE Joint Genome Institute"/>
            <person name="Ahrendt S.R."/>
            <person name="Quandt C.A."/>
            <person name="Ciobanu D."/>
            <person name="Clum A."/>
            <person name="Salamov A."/>
            <person name="Andreopoulos B."/>
            <person name="Cheng J.-F."/>
            <person name="Woyke T."/>
            <person name="Pelin A."/>
            <person name="Henrissat B."/>
            <person name="Benny G.L."/>
            <person name="Smith M.E."/>
            <person name="James T.Y."/>
            <person name="Grigoriev I.V."/>
        </authorList>
    </citation>
    <scope>NUCLEOTIDE SEQUENCE</scope>
    <source>
        <strain evidence="8">ATCC 52028</strain>
    </source>
</reference>
<evidence type="ECO:0000313" key="7">
    <source>
        <dbReference type="EMBL" id="RKO97723.1"/>
    </source>
</evidence>
<dbReference type="EMBL" id="ML009183">
    <property type="protein sequence ID" value="RKO97723.1"/>
    <property type="molecule type" value="Genomic_DNA"/>
</dbReference>
<dbReference type="FunFam" id="3.40.50.300:FF:000061">
    <property type="entry name" value="ATPase family, AAA domain-containing 2"/>
    <property type="match status" value="1"/>
</dbReference>
<accession>A0A4P9XAI1</accession>
<dbReference type="Proteomes" id="UP000274922">
    <property type="component" value="Unassembled WGS sequence"/>
</dbReference>
<keyword evidence="10" id="KW-1185">Reference proteome</keyword>
<protein>
    <submittedName>
        <fullName evidence="7">AAA-domain-containing protein</fullName>
    </submittedName>
</protein>
<dbReference type="PROSITE" id="PS00674">
    <property type="entry name" value="AAA"/>
    <property type="match status" value="1"/>
</dbReference>
<dbReference type="GO" id="GO:0005524">
    <property type="term" value="F:ATP binding"/>
    <property type="evidence" value="ECO:0007669"/>
    <property type="project" value="UniProtKB-KW"/>
</dbReference>
<dbReference type="OrthoDB" id="5421at2759"/>
<dbReference type="Pfam" id="PF00004">
    <property type="entry name" value="AAA"/>
    <property type="match status" value="1"/>
</dbReference>
<evidence type="ECO:0000256" key="2">
    <source>
        <dbReference type="ARBA" id="ARBA00022741"/>
    </source>
</evidence>
<dbReference type="GO" id="GO:0016887">
    <property type="term" value="F:ATP hydrolysis activity"/>
    <property type="evidence" value="ECO:0007669"/>
    <property type="project" value="InterPro"/>
</dbReference>
<evidence type="ECO:0000256" key="3">
    <source>
        <dbReference type="ARBA" id="ARBA00022840"/>
    </source>
</evidence>
<gene>
    <name evidence="7" type="ORF">CAUPRSCDRAFT_6089</name>
    <name evidence="8" type="ORF">CXG81DRAFT_10833</name>
</gene>
<evidence type="ECO:0000256" key="4">
    <source>
        <dbReference type="ARBA" id="ARBA00023117"/>
    </source>
</evidence>
<dbReference type="GO" id="GO:0006337">
    <property type="term" value="P:nucleosome disassembly"/>
    <property type="evidence" value="ECO:0007669"/>
    <property type="project" value="TreeGrafter"/>
</dbReference>
<organism evidence="8 10">
    <name type="scientific">Caulochytrium protostelioides</name>
    <dbReference type="NCBI Taxonomy" id="1555241"/>
    <lineage>
        <taxon>Eukaryota</taxon>
        <taxon>Fungi</taxon>
        <taxon>Fungi incertae sedis</taxon>
        <taxon>Chytridiomycota</taxon>
        <taxon>Chytridiomycota incertae sedis</taxon>
        <taxon>Chytridiomycetes</taxon>
        <taxon>Caulochytriales</taxon>
        <taxon>Caulochytriaceae</taxon>
        <taxon>Caulochytrium</taxon>
    </lineage>
</organism>
<keyword evidence="4" id="KW-0103">Bromodomain</keyword>
<evidence type="ECO:0000259" key="6">
    <source>
        <dbReference type="SMART" id="SM00382"/>
    </source>
</evidence>
<dbReference type="GO" id="GO:0003682">
    <property type="term" value="F:chromatin binding"/>
    <property type="evidence" value="ECO:0007669"/>
    <property type="project" value="TreeGrafter"/>
</dbReference>
<name>A0A4P9XAI1_9FUNG</name>
<dbReference type="Gene3D" id="3.40.50.300">
    <property type="entry name" value="P-loop containing nucleotide triphosphate hydrolases"/>
    <property type="match status" value="1"/>
</dbReference>
<evidence type="ECO:0000313" key="10">
    <source>
        <dbReference type="Proteomes" id="UP000274922"/>
    </source>
</evidence>
<dbReference type="Gene3D" id="1.10.8.60">
    <property type="match status" value="1"/>
</dbReference>
<sequence length="227" mass="25232">MFQPINIDDLRRAEGLASDDRSEAWCSTGSGTASKPSLPPVDFSMIGGLNKEILSLLEMMKLPLQYPHICEAYNIQSPKGVLFYGPPGTGKTMTATALAYSCSSEANQKVAIFLAHTSELLNKYVGESERSIRMLFEQARRWQPSLIFFDEIDGLAPARTSKQDQVHASMVSTLLTMMDGLESRGQVVVVGATNRLDSIDPALRRPGRFDREFYFGLPNEEARRHII</sequence>
<dbReference type="InterPro" id="IPR027417">
    <property type="entry name" value="P-loop_NTPase"/>
</dbReference>
<comment type="similarity">
    <text evidence="1 5">Belongs to the AAA ATPase family.</text>
</comment>
<evidence type="ECO:0000313" key="9">
    <source>
        <dbReference type="Proteomes" id="UP000268535"/>
    </source>
</evidence>
<dbReference type="InterPro" id="IPR045199">
    <property type="entry name" value="ATAD2-like"/>
</dbReference>
<dbReference type="GO" id="GO:0042393">
    <property type="term" value="F:histone binding"/>
    <property type="evidence" value="ECO:0007669"/>
    <property type="project" value="TreeGrafter"/>
</dbReference>
<feature type="domain" description="AAA+ ATPase" evidence="6">
    <location>
        <begin position="77"/>
        <end position="219"/>
    </location>
</feature>
<dbReference type="PANTHER" id="PTHR23069">
    <property type="entry name" value="AAA DOMAIN-CONTAINING"/>
    <property type="match status" value="1"/>
</dbReference>
<dbReference type="AlphaFoldDB" id="A0A4P9XAI1"/>
<reference evidence="7" key="3">
    <citation type="submission" date="2018-08" db="EMBL/GenBank/DDBJ databases">
        <title>Leveraging single-cell genomics to expand the Fungal Tree of Life.</title>
        <authorList>
            <consortium name="DOE Joint Genome Institute"/>
            <person name="Ahrendt S.R."/>
            <person name="Quandt C.A."/>
            <person name="Ciobanu D."/>
            <person name="Clum A."/>
            <person name="Salamov A."/>
            <person name="Andreopoulos B."/>
            <person name="Cheng J.-F."/>
            <person name="Woyke T."/>
            <person name="Pelin A."/>
            <person name="Henrissat B."/>
            <person name="Reynolds N."/>
            <person name="Benny G.L."/>
            <person name="Smith M.E."/>
            <person name="James T.Y."/>
            <person name="Grigoriev I.V."/>
        </authorList>
    </citation>
    <scope>NUCLEOTIDE SEQUENCE</scope>
    <source>
        <strain evidence="7">ATCC 52028</strain>
    </source>
</reference>
<dbReference type="SMART" id="SM00382">
    <property type="entry name" value="AAA"/>
    <property type="match status" value="1"/>
</dbReference>